<keyword evidence="1" id="KW-0812">Transmembrane</keyword>
<reference evidence="2 3" key="1">
    <citation type="submission" date="2018-02" db="EMBL/GenBank/DDBJ databases">
        <title>The genomes of Aspergillus section Nigri reveals drivers in fungal speciation.</title>
        <authorList>
            <consortium name="DOE Joint Genome Institute"/>
            <person name="Vesth T.C."/>
            <person name="Nybo J."/>
            <person name="Theobald S."/>
            <person name="Brandl J."/>
            <person name="Frisvad J.C."/>
            <person name="Nielsen K.F."/>
            <person name="Lyhne E.K."/>
            <person name="Kogle M.E."/>
            <person name="Kuo A."/>
            <person name="Riley R."/>
            <person name="Clum A."/>
            <person name="Nolan M."/>
            <person name="Lipzen A."/>
            <person name="Salamov A."/>
            <person name="Henrissat B."/>
            <person name="Wiebenga A."/>
            <person name="De vries R.P."/>
            <person name="Grigoriev I.V."/>
            <person name="Mortensen U.H."/>
            <person name="Andersen M.R."/>
            <person name="Baker S.E."/>
        </authorList>
    </citation>
    <scope>NUCLEOTIDE SEQUENCE [LARGE SCALE GENOMIC DNA]</scope>
    <source>
        <strain evidence="2 3">CBS 121593</strain>
    </source>
</reference>
<dbReference type="EMBL" id="KZ824510">
    <property type="protein sequence ID" value="RAK94960.1"/>
    <property type="molecule type" value="Genomic_DNA"/>
</dbReference>
<keyword evidence="3" id="KW-1185">Reference proteome</keyword>
<sequence>LKSENSLDTIFFYKIIIEELQAFYNYIIKNLNKRFIILNSIFFIFSILIA</sequence>
<evidence type="ECO:0000313" key="3">
    <source>
        <dbReference type="Proteomes" id="UP000249402"/>
    </source>
</evidence>
<proteinExistence type="predicted"/>
<dbReference type="VEuPathDB" id="FungiDB:BO80DRAFT_369967"/>
<organism evidence="2 3">
    <name type="scientific">Aspergillus ibericus CBS 121593</name>
    <dbReference type="NCBI Taxonomy" id="1448316"/>
    <lineage>
        <taxon>Eukaryota</taxon>
        <taxon>Fungi</taxon>
        <taxon>Dikarya</taxon>
        <taxon>Ascomycota</taxon>
        <taxon>Pezizomycotina</taxon>
        <taxon>Eurotiomycetes</taxon>
        <taxon>Eurotiomycetidae</taxon>
        <taxon>Eurotiales</taxon>
        <taxon>Aspergillaceae</taxon>
        <taxon>Aspergillus</taxon>
        <taxon>Aspergillus subgen. Circumdati</taxon>
    </lineage>
</organism>
<feature type="non-terminal residue" evidence="2">
    <location>
        <position position="1"/>
    </location>
</feature>
<evidence type="ECO:0000313" key="2">
    <source>
        <dbReference type="EMBL" id="RAK94960.1"/>
    </source>
</evidence>
<feature type="transmembrane region" description="Helical" evidence="1">
    <location>
        <begin position="31"/>
        <end position="49"/>
    </location>
</feature>
<gene>
    <name evidence="2" type="ORF">BO80DRAFT_369967</name>
</gene>
<accession>A0A395GHV4</accession>
<keyword evidence="1" id="KW-1133">Transmembrane helix</keyword>
<dbReference type="AlphaFoldDB" id="A0A395GHV4"/>
<dbReference type="OrthoDB" id="10417575at2759"/>
<dbReference type="Proteomes" id="UP000249402">
    <property type="component" value="Unassembled WGS sequence"/>
</dbReference>
<keyword evidence="1" id="KW-0472">Membrane</keyword>
<name>A0A395GHV4_9EURO</name>
<dbReference type="RefSeq" id="XP_025569288.1">
    <property type="nucleotide sequence ID" value="XM_025716424.1"/>
</dbReference>
<dbReference type="GeneID" id="37221289"/>
<protein>
    <submittedName>
        <fullName evidence="2">Uncharacterized protein</fullName>
    </submittedName>
</protein>
<evidence type="ECO:0000256" key="1">
    <source>
        <dbReference type="SAM" id="Phobius"/>
    </source>
</evidence>